<dbReference type="CDD" id="cd11660">
    <property type="entry name" value="SANT_TRF"/>
    <property type="match status" value="1"/>
</dbReference>
<dbReference type="PROSITE" id="PS50090">
    <property type="entry name" value="MYB_LIKE"/>
    <property type="match status" value="1"/>
</dbReference>
<gene>
    <name evidence="5" type="ORF">VNO77_15467</name>
</gene>
<dbReference type="PANTHER" id="PTHR47863">
    <property type="entry name" value="RING/FYVE/PHD ZINC FINGER SUPERFAMILY PROTEIN"/>
    <property type="match status" value="1"/>
</dbReference>
<evidence type="ECO:0008006" key="7">
    <source>
        <dbReference type="Google" id="ProtNLM"/>
    </source>
</evidence>
<evidence type="ECO:0000259" key="3">
    <source>
        <dbReference type="PROSITE" id="PS50090"/>
    </source>
</evidence>
<evidence type="ECO:0000256" key="2">
    <source>
        <dbReference type="ARBA" id="ARBA00023242"/>
    </source>
</evidence>
<keyword evidence="6" id="KW-1185">Reference proteome</keyword>
<organism evidence="5 6">
    <name type="scientific">Canavalia gladiata</name>
    <name type="common">Sword bean</name>
    <name type="synonym">Dolichos gladiatus</name>
    <dbReference type="NCBI Taxonomy" id="3824"/>
    <lineage>
        <taxon>Eukaryota</taxon>
        <taxon>Viridiplantae</taxon>
        <taxon>Streptophyta</taxon>
        <taxon>Embryophyta</taxon>
        <taxon>Tracheophyta</taxon>
        <taxon>Spermatophyta</taxon>
        <taxon>Magnoliopsida</taxon>
        <taxon>eudicotyledons</taxon>
        <taxon>Gunneridae</taxon>
        <taxon>Pentapetalae</taxon>
        <taxon>rosids</taxon>
        <taxon>fabids</taxon>
        <taxon>Fabales</taxon>
        <taxon>Fabaceae</taxon>
        <taxon>Papilionoideae</taxon>
        <taxon>50 kb inversion clade</taxon>
        <taxon>NPAAA clade</taxon>
        <taxon>indigoferoid/millettioid clade</taxon>
        <taxon>Phaseoleae</taxon>
        <taxon>Canavalia</taxon>
    </lineage>
</organism>
<evidence type="ECO:0000313" key="6">
    <source>
        <dbReference type="Proteomes" id="UP001367508"/>
    </source>
</evidence>
<dbReference type="Gene3D" id="1.10.10.60">
    <property type="entry name" value="Homeodomain-like"/>
    <property type="match status" value="1"/>
</dbReference>
<comment type="caution">
    <text evidence="5">The sequence shown here is derived from an EMBL/GenBank/DDBJ whole genome shotgun (WGS) entry which is preliminary data.</text>
</comment>
<dbReference type="InterPro" id="IPR017930">
    <property type="entry name" value="Myb_dom"/>
</dbReference>
<dbReference type="InterPro" id="IPR009057">
    <property type="entry name" value="Homeodomain-like_sf"/>
</dbReference>
<proteinExistence type="predicted"/>
<evidence type="ECO:0000256" key="1">
    <source>
        <dbReference type="ARBA" id="ARBA00004123"/>
    </source>
</evidence>
<sequence length="135" mass="15648">MEYWMMEHHGDDQSSVLSLTFAGLSSGTHLNPSRDGSKCKSTCKGRWQRNACKSQASPQLRRKKISWTAEEEELIREGVQKFGSDDPKIPWKKILAFGAHVFEKNGKRRMPQDLKDKWKNMCKAQSKSNERLHRK</sequence>
<dbReference type="PANTHER" id="PTHR47863:SF4">
    <property type="entry name" value="RING_FYVE_PHD ZINC FINGER SUPERFAMILY PROTEIN"/>
    <property type="match status" value="1"/>
</dbReference>
<evidence type="ECO:0000259" key="4">
    <source>
        <dbReference type="PROSITE" id="PS51294"/>
    </source>
</evidence>
<dbReference type="GO" id="GO:0005634">
    <property type="term" value="C:nucleus"/>
    <property type="evidence" value="ECO:0007669"/>
    <property type="project" value="UniProtKB-SubCell"/>
</dbReference>
<accession>A0AAN9M4C8</accession>
<feature type="domain" description="Myb-like" evidence="3">
    <location>
        <begin position="59"/>
        <end position="122"/>
    </location>
</feature>
<reference evidence="5 6" key="1">
    <citation type="submission" date="2024-01" db="EMBL/GenBank/DDBJ databases">
        <title>The genomes of 5 underutilized Papilionoideae crops provide insights into root nodulation and disease resistanc.</title>
        <authorList>
            <person name="Jiang F."/>
        </authorList>
    </citation>
    <scope>NUCLEOTIDE SEQUENCE [LARGE SCALE GENOMIC DNA]</scope>
    <source>
        <strain evidence="5">LVBAO_FW01</strain>
        <tissue evidence="5">Leaves</tissue>
    </source>
</reference>
<dbReference type="SUPFAM" id="SSF46689">
    <property type="entry name" value="Homeodomain-like"/>
    <property type="match status" value="1"/>
</dbReference>
<dbReference type="SMART" id="SM00717">
    <property type="entry name" value="SANT"/>
    <property type="match status" value="1"/>
</dbReference>
<comment type="subcellular location">
    <subcellularLocation>
        <location evidence="1">Nucleus</location>
    </subcellularLocation>
</comment>
<dbReference type="PROSITE" id="PS51294">
    <property type="entry name" value="HTH_MYB"/>
    <property type="match status" value="1"/>
</dbReference>
<dbReference type="InterPro" id="IPR001005">
    <property type="entry name" value="SANT/Myb"/>
</dbReference>
<dbReference type="AlphaFoldDB" id="A0AAN9M4C8"/>
<dbReference type="Proteomes" id="UP001367508">
    <property type="component" value="Unassembled WGS sequence"/>
</dbReference>
<dbReference type="Pfam" id="PF13921">
    <property type="entry name" value="Myb_DNA-bind_6"/>
    <property type="match status" value="1"/>
</dbReference>
<keyword evidence="2" id="KW-0539">Nucleus</keyword>
<dbReference type="EMBL" id="JAYMYQ010000003">
    <property type="protein sequence ID" value="KAK7345068.1"/>
    <property type="molecule type" value="Genomic_DNA"/>
</dbReference>
<protein>
    <recommendedName>
        <fullName evidence="7">Myb-like domain-containing protein</fullName>
    </recommendedName>
</protein>
<name>A0AAN9M4C8_CANGL</name>
<evidence type="ECO:0000313" key="5">
    <source>
        <dbReference type="EMBL" id="KAK7345068.1"/>
    </source>
</evidence>
<feature type="domain" description="HTH myb-type" evidence="4">
    <location>
        <begin position="61"/>
        <end position="126"/>
    </location>
</feature>